<dbReference type="InterPro" id="IPR006553">
    <property type="entry name" value="Leu-rich_rpt_Cys-con_subtyp"/>
</dbReference>
<dbReference type="SUPFAM" id="SSF52047">
    <property type="entry name" value="RNI-like"/>
    <property type="match status" value="1"/>
</dbReference>
<dbReference type="InterPro" id="IPR032675">
    <property type="entry name" value="LRR_dom_sf"/>
</dbReference>
<dbReference type="PROSITE" id="PS50181">
    <property type="entry name" value="FBOX"/>
    <property type="match status" value="1"/>
</dbReference>
<proteinExistence type="predicted"/>
<dbReference type="Gene3D" id="3.80.10.10">
    <property type="entry name" value="Ribonuclease Inhibitor"/>
    <property type="match status" value="2"/>
</dbReference>
<dbReference type="InterPro" id="IPR036047">
    <property type="entry name" value="F-box-like_dom_sf"/>
</dbReference>
<keyword evidence="3" id="KW-1185">Reference proteome</keyword>
<dbReference type="PANTHER" id="PTHR13318">
    <property type="entry name" value="PARTNER OF PAIRED, ISOFORM B-RELATED"/>
    <property type="match status" value="1"/>
</dbReference>
<dbReference type="OrthoDB" id="550575at2759"/>
<dbReference type="GO" id="GO:0019005">
    <property type="term" value="C:SCF ubiquitin ligase complex"/>
    <property type="evidence" value="ECO:0007669"/>
    <property type="project" value="TreeGrafter"/>
</dbReference>
<dbReference type="InterPro" id="IPR001810">
    <property type="entry name" value="F-box_dom"/>
</dbReference>
<dbReference type="EMBL" id="JAEPRC010000258">
    <property type="protein sequence ID" value="KAG2202437.1"/>
    <property type="molecule type" value="Genomic_DNA"/>
</dbReference>
<evidence type="ECO:0000313" key="3">
    <source>
        <dbReference type="Proteomes" id="UP000650833"/>
    </source>
</evidence>
<accession>A0A8H7R238</accession>
<protein>
    <recommendedName>
        <fullName evidence="1">F-box domain-containing protein</fullName>
    </recommendedName>
</protein>
<dbReference type="Proteomes" id="UP000650833">
    <property type="component" value="Unassembled WGS sequence"/>
</dbReference>
<dbReference type="SMART" id="SM00367">
    <property type="entry name" value="LRR_CC"/>
    <property type="match status" value="3"/>
</dbReference>
<evidence type="ECO:0000259" key="1">
    <source>
        <dbReference type="PROSITE" id="PS50181"/>
    </source>
</evidence>
<dbReference type="AlphaFoldDB" id="A0A8H7R238"/>
<sequence>MEKLPFELSVKVFNLLSTKDICEAACVDQYWNVIASSVLYRYPALNNIHQLYAFSQISEKAQSYIQYMDFTHIHEYATDKLFFHWQNLTNLKHLNLSNCIHLTPAAIFPLIQSNAYQLHTLLLANCTISNDILHWIGKATYHCLKFLDLSNTMIKPCVSIDTANHLDSMFDTTTIIKANLRHLDLSYCAWVNGQTVENIANSLPKLEYIILQWCNQIKLKSIGILVQKLGSLDTIDIRHIETIANTAQAFEIMDNAISLKKILFTYKTTSTEIVS</sequence>
<dbReference type="PANTHER" id="PTHR13318:SF105">
    <property type="entry name" value="F-BOX_LRR-REPEAT PROTEIN 3"/>
    <property type="match status" value="1"/>
</dbReference>
<organism evidence="2 3">
    <name type="scientific">Mucor plumbeus</name>
    <dbReference type="NCBI Taxonomy" id="97098"/>
    <lineage>
        <taxon>Eukaryota</taxon>
        <taxon>Fungi</taxon>
        <taxon>Fungi incertae sedis</taxon>
        <taxon>Mucoromycota</taxon>
        <taxon>Mucoromycotina</taxon>
        <taxon>Mucoromycetes</taxon>
        <taxon>Mucorales</taxon>
        <taxon>Mucorineae</taxon>
        <taxon>Mucoraceae</taxon>
        <taxon>Mucor</taxon>
    </lineage>
</organism>
<dbReference type="GO" id="GO:0031146">
    <property type="term" value="P:SCF-dependent proteasomal ubiquitin-dependent protein catabolic process"/>
    <property type="evidence" value="ECO:0007669"/>
    <property type="project" value="TreeGrafter"/>
</dbReference>
<dbReference type="SUPFAM" id="SSF81383">
    <property type="entry name" value="F-box domain"/>
    <property type="match status" value="1"/>
</dbReference>
<dbReference type="Pfam" id="PF12937">
    <property type="entry name" value="F-box-like"/>
    <property type="match status" value="1"/>
</dbReference>
<dbReference type="Gene3D" id="1.20.1280.50">
    <property type="match status" value="1"/>
</dbReference>
<comment type="caution">
    <text evidence="2">The sequence shown here is derived from an EMBL/GenBank/DDBJ whole genome shotgun (WGS) entry which is preliminary data.</text>
</comment>
<reference evidence="2" key="1">
    <citation type="submission" date="2020-12" db="EMBL/GenBank/DDBJ databases">
        <title>Metabolic potential, ecology and presence of endohyphal bacteria is reflected in genomic diversity of Mucoromycotina.</title>
        <authorList>
            <person name="Muszewska A."/>
            <person name="Okrasinska A."/>
            <person name="Steczkiewicz K."/>
            <person name="Drgas O."/>
            <person name="Orlowska M."/>
            <person name="Perlinska-Lenart U."/>
            <person name="Aleksandrzak-Piekarczyk T."/>
            <person name="Szatraj K."/>
            <person name="Zielenkiewicz U."/>
            <person name="Pilsyk S."/>
            <person name="Malc E."/>
            <person name="Mieczkowski P."/>
            <person name="Kruszewska J.S."/>
            <person name="Biernat P."/>
            <person name="Pawlowska J."/>
        </authorList>
    </citation>
    <scope>NUCLEOTIDE SEQUENCE</scope>
    <source>
        <strain evidence="2">CBS 226.32</strain>
    </source>
</reference>
<name>A0A8H7R238_9FUNG</name>
<dbReference type="CDD" id="cd09917">
    <property type="entry name" value="F-box_SF"/>
    <property type="match status" value="1"/>
</dbReference>
<evidence type="ECO:0000313" key="2">
    <source>
        <dbReference type="EMBL" id="KAG2202437.1"/>
    </source>
</evidence>
<feature type="domain" description="F-box" evidence="1">
    <location>
        <begin position="1"/>
        <end position="43"/>
    </location>
</feature>
<gene>
    <name evidence="2" type="ORF">INT46_001333</name>
</gene>